<dbReference type="OrthoDB" id="10002886at2759"/>
<evidence type="ECO:0000313" key="1">
    <source>
        <dbReference type="EMBL" id="CAG9817655.1"/>
    </source>
</evidence>
<reference evidence="1" key="2">
    <citation type="submission" date="2022-10" db="EMBL/GenBank/DDBJ databases">
        <authorList>
            <consortium name="ENA_rothamsted_submissions"/>
            <consortium name="culmorum"/>
            <person name="King R."/>
        </authorList>
    </citation>
    <scope>NUCLEOTIDE SEQUENCE</scope>
</reference>
<reference evidence="1" key="1">
    <citation type="submission" date="2022-01" db="EMBL/GenBank/DDBJ databases">
        <authorList>
            <person name="King R."/>
        </authorList>
    </citation>
    <scope>NUCLEOTIDE SEQUENCE</scope>
</reference>
<proteinExistence type="predicted"/>
<keyword evidence="2" id="KW-1185">Reference proteome</keyword>
<organism evidence="1 2">
    <name type="scientific">Phaedon cochleariae</name>
    <name type="common">Mustard beetle</name>
    <dbReference type="NCBI Taxonomy" id="80249"/>
    <lineage>
        <taxon>Eukaryota</taxon>
        <taxon>Metazoa</taxon>
        <taxon>Ecdysozoa</taxon>
        <taxon>Arthropoda</taxon>
        <taxon>Hexapoda</taxon>
        <taxon>Insecta</taxon>
        <taxon>Pterygota</taxon>
        <taxon>Neoptera</taxon>
        <taxon>Endopterygota</taxon>
        <taxon>Coleoptera</taxon>
        <taxon>Polyphaga</taxon>
        <taxon>Cucujiformia</taxon>
        <taxon>Chrysomeloidea</taxon>
        <taxon>Chrysomelidae</taxon>
        <taxon>Chrysomelinae</taxon>
        <taxon>Chrysomelini</taxon>
        <taxon>Phaedon</taxon>
    </lineage>
</organism>
<sequence>MLFTFEVGFGKQEKQACFTVSNRIEYDSLWLPAQLLFATSSTPAQCEDTQVHVLRVVLSLACSAGWALNGRLVMLMLGRCAEAYDAGTQPVRAAAQAAASQTLTAFCTFLGEYSVRAYSISPGRVYPKSNVVQRK</sequence>
<dbReference type="EMBL" id="OU896722">
    <property type="protein sequence ID" value="CAG9817655.1"/>
    <property type="molecule type" value="Genomic_DNA"/>
</dbReference>
<gene>
    <name evidence="1" type="ORF">PHAECO_LOCUS5360</name>
</gene>
<dbReference type="AlphaFoldDB" id="A0A9N9SCB6"/>
<protein>
    <submittedName>
        <fullName evidence="1">Uncharacterized protein</fullName>
    </submittedName>
</protein>
<accession>A0A9N9SCB6</accession>
<dbReference type="Proteomes" id="UP001153737">
    <property type="component" value="Chromosome 16"/>
</dbReference>
<evidence type="ECO:0000313" key="2">
    <source>
        <dbReference type="Proteomes" id="UP001153737"/>
    </source>
</evidence>
<name>A0A9N9SCB6_PHACE</name>